<dbReference type="KEGG" id="bha:BH2683"/>
<dbReference type="Pfam" id="PF21082">
    <property type="entry name" value="MS_channel_3rd"/>
    <property type="match status" value="1"/>
</dbReference>
<accession>Q9K9G4</accession>
<evidence type="ECO:0000259" key="10">
    <source>
        <dbReference type="Pfam" id="PF21082"/>
    </source>
</evidence>
<dbReference type="Pfam" id="PF00924">
    <property type="entry name" value="MS_channel_2nd"/>
    <property type="match status" value="1"/>
</dbReference>
<dbReference type="InterPro" id="IPR023408">
    <property type="entry name" value="MscS_beta-dom_sf"/>
</dbReference>
<dbReference type="OrthoDB" id="9809206at2"/>
<evidence type="ECO:0000256" key="2">
    <source>
        <dbReference type="ARBA" id="ARBA00008017"/>
    </source>
</evidence>
<dbReference type="Gene3D" id="1.10.287.1260">
    <property type="match status" value="1"/>
</dbReference>
<evidence type="ECO:0000313" key="12">
    <source>
        <dbReference type="EMBL" id="BAB06402.1"/>
    </source>
</evidence>
<dbReference type="PANTHER" id="PTHR43634:SF2">
    <property type="entry name" value="LOW CONDUCTANCE MECHANOSENSITIVE CHANNEL YNAI"/>
    <property type="match status" value="1"/>
</dbReference>
<dbReference type="Gene3D" id="3.30.70.100">
    <property type="match status" value="1"/>
</dbReference>
<keyword evidence="3" id="KW-1003">Cell membrane</keyword>
<evidence type="ECO:0000256" key="1">
    <source>
        <dbReference type="ARBA" id="ARBA00004651"/>
    </source>
</evidence>
<dbReference type="InterPro" id="IPR045042">
    <property type="entry name" value="YnaI-like"/>
</dbReference>
<keyword evidence="5 8" id="KW-1133">Transmembrane helix</keyword>
<dbReference type="GO" id="GO:0055085">
    <property type="term" value="P:transmembrane transport"/>
    <property type="evidence" value="ECO:0007669"/>
    <property type="project" value="InterPro"/>
</dbReference>
<reference evidence="12 13" key="1">
    <citation type="journal article" date="2000" name="Nucleic Acids Res.">
        <title>Complete genome sequence of the alkaliphilic bacterium Bacillus halodurans and genomic sequence comparison with Bacillus subtilis.</title>
        <authorList>
            <person name="Takami H."/>
            <person name="Nakasone K."/>
            <person name="Takaki Y."/>
            <person name="Maeno G."/>
            <person name="Sasaki R."/>
            <person name="Masui N."/>
            <person name="Fuji F."/>
            <person name="Hirama C."/>
            <person name="Nakamura Y."/>
            <person name="Ogasawara N."/>
            <person name="Kuhara S."/>
            <person name="Horikoshi K."/>
        </authorList>
    </citation>
    <scope>NUCLEOTIDE SEQUENCE [LARGE SCALE GENOMIC DNA]</scope>
    <source>
        <strain evidence="13">ATCC BAA-125 / DSM 18197 / FERM 7344 / JCM 9153 / C-125</strain>
    </source>
</reference>
<dbReference type="EMBL" id="BA000004">
    <property type="protein sequence ID" value="BAB06402.1"/>
    <property type="molecule type" value="Genomic_DNA"/>
</dbReference>
<evidence type="ECO:0000259" key="9">
    <source>
        <dbReference type="Pfam" id="PF00924"/>
    </source>
</evidence>
<sequence>MNSYYARQWERFVQSFERFNWQDYLIPVAIFIIFLVFRKVFTKYIFKLILRLAKKSKTDVLTNLLLSFEKPLRAFWIILGTYLALMALPFPVTAVAFVDHLYRSLLILLLGWGFFNYTAAHSTIFLTIAKWMDLDENSMVIPFLSKMLRFIVVALTILIILAEWEFKIGGFIAGLGLGGLAFALAAQDTIGNFFGGVIIVTEKPFSKGDWIQTPTVEGVVEDITFRSTRVRTFADSVVTVPNSTLASEPITNWSQMRKRRITFNLGLEYATTKEQLQSVRTKIEAYLRQHDQVDQEVIMVHFSEFNSSSLDIFIYFFTNTIVWSEWYVVKEEINLKIIEILEEEGVSVAFPSRSVYMKRESEGEILPPQKALESKEKDQ</sequence>
<comment type="subcellular location">
    <subcellularLocation>
        <location evidence="1">Cell membrane</location>
        <topology evidence="1">Multi-pass membrane protein</topology>
    </subcellularLocation>
</comment>
<keyword evidence="7" id="KW-0175">Coiled coil</keyword>
<organism evidence="12 13">
    <name type="scientific">Halalkalibacterium halodurans (strain ATCC BAA-125 / DSM 18197 / FERM 7344 / JCM 9153 / C-125)</name>
    <name type="common">Bacillus halodurans</name>
    <dbReference type="NCBI Taxonomy" id="272558"/>
    <lineage>
        <taxon>Bacteria</taxon>
        <taxon>Bacillati</taxon>
        <taxon>Bacillota</taxon>
        <taxon>Bacilli</taxon>
        <taxon>Bacillales</taxon>
        <taxon>Bacillaceae</taxon>
        <taxon>Halalkalibacterium (ex Joshi et al. 2022)</taxon>
    </lineage>
</organism>
<evidence type="ECO:0000313" key="13">
    <source>
        <dbReference type="Proteomes" id="UP000001258"/>
    </source>
</evidence>
<dbReference type="RefSeq" id="WP_010898832.1">
    <property type="nucleotide sequence ID" value="NC_002570.2"/>
</dbReference>
<dbReference type="GO" id="GO:0005886">
    <property type="term" value="C:plasma membrane"/>
    <property type="evidence" value="ECO:0007669"/>
    <property type="project" value="UniProtKB-SubCell"/>
</dbReference>
<keyword evidence="13" id="KW-1185">Reference proteome</keyword>
<dbReference type="PANTHER" id="PTHR43634">
    <property type="entry name" value="OW CONDUCTANCE MECHANOSENSITIVE CHANNEL"/>
    <property type="match status" value="1"/>
</dbReference>
<dbReference type="Pfam" id="PF21088">
    <property type="entry name" value="MS_channel_1st"/>
    <property type="match status" value="1"/>
</dbReference>
<dbReference type="InterPro" id="IPR010920">
    <property type="entry name" value="LSM_dom_sf"/>
</dbReference>
<dbReference type="HOGENOM" id="CLU_037945_0_4_9"/>
<dbReference type="SUPFAM" id="SSF82861">
    <property type="entry name" value="Mechanosensitive channel protein MscS (YggB), transmembrane region"/>
    <property type="match status" value="1"/>
</dbReference>
<evidence type="ECO:0000256" key="4">
    <source>
        <dbReference type="ARBA" id="ARBA00022692"/>
    </source>
</evidence>
<evidence type="ECO:0000256" key="5">
    <source>
        <dbReference type="ARBA" id="ARBA00022989"/>
    </source>
</evidence>
<comment type="similarity">
    <text evidence="2">Belongs to the MscS (TC 1.A.23) family.</text>
</comment>
<dbReference type="PIR" id="C83985">
    <property type="entry name" value="C83985"/>
</dbReference>
<dbReference type="Proteomes" id="UP000001258">
    <property type="component" value="Chromosome"/>
</dbReference>
<feature type="transmembrane region" description="Helical" evidence="8">
    <location>
        <begin position="104"/>
        <end position="128"/>
    </location>
</feature>
<feature type="coiled-coil region" evidence="7">
    <location>
        <begin position="269"/>
        <end position="296"/>
    </location>
</feature>
<protein>
    <submittedName>
        <fullName evidence="12">BH2683 protein</fullName>
    </submittedName>
</protein>
<evidence type="ECO:0000256" key="3">
    <source>
        <dbReference type="ARBA" id="ARBA00022475"/>
    </source>
</evidence>
<feature type="transmembrane region" description="Helical" evidence="8">
    <location>
        <begin position="140"/>
        <end position="162"/>
    </location>
</feature>
<dbReference type="eggNOG" id="COG0668">
    <property type="taxonomic scope" value="Bacteria"/>
</dbReference>
<dbReference type="SUPFAM" id="SSF50182">
    <property type="entry name" value="Sm-like ribonucleoproteins"/>
    <property type="match status" value="1"/>
</dbReference>
<name>Q9K9G4_HALH5</name>
<feature type="transmembrane region" description="Helical" evidence="8">
    <location>
        <begin position="168"/>
        <end position="186"/>
    </location>
</feature>
<feature type="domain" description="Mechanosensitive ion channel transmembrane helices 2/3" evidence="11">
    <location>
        <begin position="146"/>
        <end position="187"/>
    </location>
</feature>
<dbReference type="InterPro" id="IPR049142">
    <property type="entry name" value="MS_channel_1st"/>
</dbReference>
<evidence type="ECO:0000256" key="7">
    <source>
        <dbReference type="SAM" id="Coils"/>
    </source>
</evidence>
<evidence type="ECO:0000256" key="6">
    <source>
        <dbReference type="ARBA" id="ARBA00023136"/>
    </source>
</evidence>
<dbReference type="InterPro" id="IPR006685">
    <property type="entry name" value="MscS_channel_2nd"/>
</dbReference>
<keyword evidence="4 8" id="KW-0812">Transmembrane</keyword>
<feature type="domain" description="Mechanosensitive ion channel MscS C-terminal" evidence="10">
    <location>
        <begin position="261"/>
        <end position="347"/>
    </location>
</feature>
<dbReference type="InterPro" id="IPR011014">
    <property type="entry name" value="MscS_channel_TM-2"/>
</dbReference>
<evidence type="ECO:0000256" key="8">
    <source>
        <dbReference type="SAM" id="Phobius"/>
    </source>
</evidence>
<feature type="domain" description="Mechanosensitive ion channel MscS" evidence="9">
    <location>
        <begin position="188"/>
        <end position="254"/>
    </location>
</feature>
<evidence type="ECO:0000259" key="11">
    <source>
        <dbReference type="Pfam" id="PF21088"/>
    </source>
</evidence>
<gene>
    <name evidence="12" type="ordered locus">BH2683</name>
</gene>
<keyword evidence="6 8" id="KW-0472">Membrane</keyword>
<dbReference type="AlphaFoldDB" id="Q9K9G4"/>
<dbReference type="InterPro" id="IPR011066">
    <property type="entry name" value="MscS_channel_C_sf"/>
</dbReference>
<dbReference type="Gene3D" id="2.30.30.60">
    <property type="match status" value="1"/>
</dbReference>
<dbReference type="InterPro" id="IPR049278">
    <property type="entry name" value="MS_channel_C"/>
</dbReference>
<feature type="transmembrane region" description="Helical" evidence="8">
    <location>
        <begin position="24"/>
        <end position="41"/>
    </location>
</feature>
<feature type="transmembrane region" description="Helical" evidence="8">
    <location>
        <begin position="74"/>
        <end position="98"/>
    </location>
</feature>
<proteinExistence type="inferred from homology"/>
<dbReference type="SUPFAM" id="SSF82689">
    <property type="entry name" value="Mechanosensitive channel protein MscS (YggB), C-terminal domain"/>
    <property type="match status" value="1"/>
</dbReference>